<dbReference type="InterPro" id="IPR027417">
    <property type="entry name" value="P-loop_NTPase"/>
</dbReference>
<keyword evidence="2" id="KW-0547">Nucleotide-binding</keyword>
<accession>A0A174GTX8</accession>
<dbReference type="GO" id="GO:0005524">
    <property type="term" value="F:ATP binding"/>
    <property type="evidence" value="ECO:0007669"/>
    <property type="project" value="UniProtKB-KW"/>
</dbReference>
<organism evidence="1 3">
    <name type="scientific">Bacteroides uniformis</name>
    <dbReference type="NCBI Taxonomy" id="820"/>
    <lineage>
        <taxon>Bacteria</taxon>
        <taxon>Pseudomonadati</taxon>
        <taxon>Bacteroidota</taxon>
        <taxon>Bacteroidia</taxon>
        <taxon>Bacteroidales</taxon>
        <taxon>Bacteroidaceae</taxon>
        <taxon>Bacteroides</taxon>
    </lineage>
</organism>
<name>A0A174GTX8_BACUN</name>
<sequence>MRLTHFSYSETSWKITEELPLQTVNLLVGKNSVGKSKTIRSLGNVISFLLQQNDSLRHENLSAFLCFEDGKNIIIYSFICSKGEITYESLSVNGETYLQRDKETATLRQEAINPPANKLILHVRRDTVQYPYIEKIMLWAEQACGLSFNEMDVAGDNSTMSYILGQQQDLYTLFKSLPQNAVSHIISEAQSLDYPITKIEDLTIGDTFKKVVFHEEGVKSILIDRFLSKGMFRTLYLLIYIEYLSRQASPSLLLVDDLCEGLDYERSTKLGKLLFEFCLEHNIQLIASSNDTFLMDVVDLKYWNILQRKGSQISSINIQNNPELFEDFRFTGLSNFDFISSDYIQRHTSKTAKNE</sequence>
<dbReference type="EMBL" id="WCTY01000002">
    <property type="protein sequence ID" value="KAB4187915.1"/>
    <property type="molecule type" value="Genomic_DNA"/>
</dbReference>
<reference evidence="1 3" key="1">
    <citation type="submission" date="2015-09" db="EMBL/GenBank/DDBJ databases">
        <authorList>
            <consortium name="Pathogen Informatics"/>
        </authorList>
    </citation>
    <scope>NUCLEOTIDE SEQUENCE [LARGE SCALE GENOMIC DNA]</scope>
    <source>
        <strain evidence="1 3">2789STDY5608791</strain>
    </source>
</reference>
<gene>
    <name evidence="1" type="ORF">ERS417307_02115</name>
    <name evidence="2" type="ORF">GAQ44_01195</name>
</gene>
<dbReference type="SUPFAM" id="SSF52540">
    <property type="entry name" value="P-loop containing nucleoside triphosphate hydrolases"/>
    <property type="match status" value="1"/>
</dbReference>
<dbReference type="Gene3D" id="3.40.50.300">
    <property type="entry name" value="P-loop containing nucleotide triphosphate hydrolases"/>
    <property type="match status" value="1"/>
</dbReference>
<proteinExistence type="predicted"/>
<dbReference type="EMBL" id="CYZF01000005">
    <property type="protein sequence ID" value="CUO64667.1"/>
    <property type="molecule type" value="Genomic_DNA"/>
</dbReference>
<dbReference type="AlphaFoldDB" id="A0A174GTX8"/>
<evidence type="ECO:0000313" key="2">
    <source>
        <dbReference type="EMBL" id="KAB4187915.1"/>
    </source>
</evidence>
<evidence type="ECO:0000313" key="4">
    <source>
        <dbReference type="Proteomes" id="UP000487221"/>
    </source>
</evidence>
<keyword evidence="2" id="KW-0067">ATP-binding</keyword>
<protein>
    <submittedName>
        <fullName evidence="2">ATP-binding protein</fullName>
    </submittedName>
    <submittedName>
        <fullName evidence="1">Predicted ATPase</fullName>
    </submittedName>
</protein>
<evidence type="ECO:0000313" key="1">
    <source>
        <dbReference type="EMBL" id="CUO64667.1"/>
    </source>
</evidence>
<evidence type="ECO:0000313" key="3">
    <source>
        <dbReference type="Proteomes" id="UP000095419"/>
    </source>
</evidence>
<dbReference type="Proteomes" id="UP000487221">
    <property type="component" value="Unassembled WGS sequence"/>
</dbReference>
<dbReference type="Proteomes" id="UP000095419">
    <property type="component" value="Unassembled WGS sequence"/>
</dbReference>
<reference evidence="2 4" key="2">
    <citation type="journal article" date="2019" name="Nat. Med.">
        <title>A library of human gut bacterial isolates paired with longitudinal multiomics data enables mechanistic microbiome research.</title>
        <authorList>
            <person name="Poyet M."/>
            <person name="Groussin M."/>
            <person name="Gibbons S.M."/>
            <person name="Avila-Pacheco J."/>
            <person name="Jiang X."/>
            <person name="Kearney S.M."/>
            <person name="Perrotta A.R."/>
            <person name="Berdy B."/>
            <person name="Zhao S."/>
            <person name="Lieberman T.D."/>
            <person name="Swanson P.K."/>
            <person name="Smith M."/>
            <person name="Roesemann S."/>
            <person name="Alexander J.E."/>
            <person name="Rich S.A."/>
            <person name="Livny J."/>
            <person name="Vlamakis H."/>
            <person name="Clish C."/>
            <person name="Bullock K."/>
            <person name="Deik A."/>
            <person name="Scott J."/>
            <person name="Pierce K.A."/>
            <person name="Xavier R.J."/>
            <person name="Alm E.J."/>
        </authorList>
    </citation>
    <scope>NUCLEOTIDE SEQUENCE [LARGE SCALE GENOMIC DNA]</scope>
    <source>
        <strain evidence="2 4">BIOML-A19</strain>
    </source>
</reference>